<evidence type="ECO:0000313" key="3">
    <source>
        <dbReference type="EMBL" id="ASL18271.1"/>
    </source>
</evidence>
<dbReference type="PROSITE" id="PS50006">
    <property type="entry name" value="FHA_DOMAIN"/>
    <property type="match status" value="1"/>
</dbReference>
<dbReference type="Pfam" id="PF00498">
    <property type="entry name" value="FHA"/>
    <property type="match status" value="1"/>
</dbReference>
<dbReference type="Proteomes" id="UP000198286">
    <property type="component" value="Plasmid unnamed 1"/>
</dbReference>
<accession>A0A7U5MRA9</accession>
<feature type="domain" description="FHA" evidence="2">
    <location>
        <begin position="30"/>
        <end position="78"/>
    </location>
</feature>
<dbReference type="InterPro" id="IPR001387">
    <property type="entry name" value="Cro/C1-type_HTH"/>
</dbReference>
<dbReference type="SUPFAM" id="SSF49879">
    <property type="entry name" value="SMAD/FHA domain"/>
    <property type="match status" value="1"/>
</dbReference>
<dbReference type="GO" id="GO:0003677">
    <property type="term" value="F:DNA binding"/>
    <property type="evidence" value="ECO:0007669"/>
    <property type="project" value="InterPro"/>
</dbReference>
<proteinExistence type="predicted"/>
<dbReference type="Gene3D" id="1.10.260.40">
    <property type="entry name" value="lambda repressor-like DNA-binding domains"/>
    <property type="match status" value="1"/>
</dbReference>
<dbReference type="SUPFAM" id="SSF47413">
    <property type="entry name" value="lambda repressor-like DNA-binding domains"/>
    <property type="match status" value="1"/>
</dbReference>
<dbReference type="Pfam" id="PF01381">
    <property type="entry name" value="HTH_3"/>
    <property type="match status" value="1"/>
</dbReference>
<geneLocation type="plasmid" evidence="3 4">
    <name>unnamed 1</name>
</geneLocation>
<keyword evidence="3" id="KW-0614">Plasmid</keyword>
<dbReference type="EMBL" id="CP015268">
    <property type="protein sequence ID" value="ASL18271.1"/>
    <property type="molecule type" value="Genomic_DNA"/>
</dbReference>
<dbReference type="InterPro" id="IPR000253">
    <property type="entry name" value="FHA_dom"/>
</dbReference>
<dbReference type="Gene3D" id="2.60.200.20">
    <property type="match status" value="1"/>
</dbReference>
<dbReference type="AlphaFoldDB" id="A0A7U5MRA9"/>
<dbReference type="CDD" id="cd00093">
    <property type="entry name" value="HTH_XRE"/>
    <property type="match status" value="1"/>
</dbReference>
<gene>
    <name evidence="3" type="ORF">MYCOZU2_05926</name>
</gene>
<evidence type="ECO:0000259" key="2">
    <source>
        <dbReference type="PROSITE" id="PS50006"/>
    </source>
</evidence>
<evidence type="ECO:0000256" key="1">
    <source>
        <dbReference type="ARBA" id="ARBA00022553"/>
    </source>
</evidence>
<sequence length="376" mass="39845">MTTSQLTNMPTLIARVGRATHTLSPAAGVAFIGREAGAAVGVDDERVSRRHVRLEPQPAGWQAIDASTNGMFVDGVARSAVLITGATTLHLGAPDGVEVRLTLDVARDESTQSLSPVQTEYPSWDGERDPGVVRAGRAVAERRQQLRLSQREIDRRGILNASALLKFEKGVSWPRAKTLAKLEETLGWPSGYITSLRRGAAPALPVSPAPVLMPATRESVSDEATEVLTESIQAPMMARTVELAMETLGTAIADLPDPTAPGFIAKATTILADLRKLEGLAASAARHATGGPEAVKALSRVRRSYNDVMMRAAGSPTATLGQRLYGARHRAELSLEEAATGAGLPLAVLQDVEAERPIAPEVAQAIENLIAELTIT</sequence>
<dbReference type="InterPro" id="IPR010982">
    <property type="entry name" value="Lambda_DNA-bd_dom_sf"/>
</dbReference>
<name>A0A7U5MRA9_MYCIT</name>
<dbReference type="InterPro" id="IPR008984">
    <property type="entry name" value="SMAD_FHA_dom_sf"/>
</dbReference>
<keyword evidence="1" id="KW-0597">Phosphoprotein</keyword>
<evidence type="ECO:0000313" key="4">
    <source>
        <dbReference type="Proteomes" id="UP000198286"/>
    </source>
</evidence>
<reference evidence="3 4" key="1">
    <citation type="journal article" date="2017" name="Lancet Infect. Dis.">
        <title>Global outbreak of severe Mycobacterium chimaera disease after cardiac surgery: a molecular epidemiological study.</title>
        <authorList>
            <person name="van Ingen J."/>
            <person name="Kohl T."/>
            <person name="Kranzer K."/>
            <person name="Hasse B."/>
            <person name="Keller P."/>
            <person name="Szafranska A."/>
            <person name="Hillemann D."/>
            <person name="Chand M."/>
            <person name="Schreiber P."/>
            <person name="Sommerstein R."/>
            <person name="Berger C."/>
            <person name="Genoni M."/>
            <person name="Ruegg C."/>
            <person name="Troillet N."/>
            <person name="Widmer A.F."/>
            <person name="Becker S.L."/>
            <person name="Herrmann M."/>
            <person name="Eckmanns T."/>
            <person name="Haller S."/>
            <person name="Hoeller C."/>
            <person name="Debast S.B."/>
            <person name="Wolfhagen M.J."/>
            <person name="Hopman J."/>
            <person name="Kluytmans J."/>
            <person name="Langelaar M."/>
            <person name="Notermans D.W."/>
            <person name="ten Oever J."/>
            <person name="van den Barselaar P."/>
            <person name="Vonk A.B.A."/>
            <person name="Vos M.C."/>
            <person name="Ahmed N."/>
            <person name="Brown T."/>
            <person name="Crook D."/>
            <person name="Lamagni T."/>
            <person name="Phin N."/>
            <person name="Smith E.G."/>
            <person name="Zambon M."/>
            <person name="Serr A."/>
            <person name="Goetting T."/>
            <person name="Ebner W."/>
            <person name="Thuermer A."/>
            <person name="Utpatel C."/>
            <person name="Sproer C."/>
            <person name="Bunk B."/>
            <person name="Nubel U."/>
            <person name="Bloemberg G."/>
            <person name="Bottger E."/>
            <person name="Niemann S."/>
            <person name="Wagner D."/>
            <person name="Sax H."/>
        </authorList>
    </citation>
    <scope>NUCLEOTIDE SEQUENCE [LARGE SCALE GENOMIC DNA]</scope>
    <source>
        <strain evidence="3 4">ZUERICH-2</strain>
        <plasmid evidence="3 4">unnamed 1</plasmid>
    </source>
</reference>
<dbReference type="RefSeq" id="WP_158086677.1">
    <property type="nucleotide sequence ID" value="NZ_CP015268.1"/>
</dbReference>
<organism evidence="3 4">
    <name type="scientific">Mycobacterium intracellulare subsp. chimaera</name>
    <dbReference type="NCBI Taxonomy" id="222805"/>
    <lineage>
        <taxon>Bacteria</taxon>
        <taxon>Bacillati</taxon>
        <taxon>Actinomycetota</taxon>
        <taxon>Actinomycetes</taxon>
        <taxon>Mycobacteriales</taxon>
        <taxon>Mycobacteriaceae</taxon>
        <taxon>Mycobacterium</taxon>
        <taxon>Mycobacterium avium complex (MAC)</taxon>
    </lineage>
</organism>
<protein>
    <submittedName>
        <fullName evidence="3">Forkhead-associated protein</fullName>
    </submittedName>
</protein>